<evidence type="ECO:0000313" key="8">
    <source>
        <dbReference type="EMBL" id="CDO56449.1"/>
    </source>
</evidence>
<dbReference type="EC" id="3.1.1.97" evidence="5"/>
<dbReference type="SUPFAM" id="SSF101908">
    <property type="entry name" value="Putative isomerase YbhE"/>
    <property type="match status" value="1"/>
</dbReference>
<organism evidence="8 9">
    <name type="scientific">Geotrichum candidum</name>
    <name type="common">Oospora lactis</name>
    <name type="synonym">Dipodascus geotrichum</name>
    <dbReference type="NCBI Taxonomy" id="1173061"/>
    <lineage>
        <taxon>Eukaryota</taxon>
        <taxon>Fungi</taxon>
        <taxon>Dikarya</taxon>
        <taxon>Ascomycota</taxon>
        <taxon>Saccharomycotina</taxon>
        <taxon>Dipodascomycetes</taxon>
        <taxon>Dipodascales</taxon>
        <taxon>Dipodascaceae</taxon>
        <taxon>Geotrichum</taxon>
    </lineage>
</organism>
<comment type="catalytic activity">
    <reaction evidence="6">
        <text>diphthine methyl ester-[translation elongation factor 2] + H2O = diphthine-[translation elongation factor 2] + methanol + H(+)</text>
        <dbReference type="Rhea" id="RHEA:42656"/>
        <dbReference type="Rhea" id="RHEA-COMP:10172"/>
        <dbReference type="Rhea" id="RHEA-COMP:10173"/>
        <dbReference type="ChEBI" id="CHEBI:15377"/>
        <dbReference type="ChEBI" id="CHEBI:15378"/>
        <dbReference type="ChEBI" id="CHEBI:17790"/>
        <dbReference type="ChEBI" id="CHEBI:79005"/>
        <dbReference type="ChEBI" id="CHEBI:82696"/>
        <dbReference type="EC" id="3.1.1.97"/>
    </reaction>
</comment>
<sequence>MTDAKIVARAITELPPCALQFHPVDTSLLVLGTYKLEEATKTRHGSIDFYRFDPANPGAPLTLVRSHATPGSSILDVKISQTDPWLLFTAQSTGSVIAWRLDPETLAVTAQTESQVADDPAVLVLSISFQPQDGTVFSATLSDGGVSVCKVAADGTITVLKQALTAHGAEAWISAFGIGDLGNTLFTGGDDSTLIAHDLRELDTPAGAVWQSRRLHSGGITSILPYGAVSTAGVRAWTPAGSAHRLWTGGYDDCLKSIDLRMVNNTLAAYSPPRVQSEMNLGGGVWRLVPGSSDTTGDRVVVCCMYDGGRIVEPFAESEEAEEPATVVKTIREGHTSMVYGADWSPDGKYVATCSFYDKAVQVWEST</sequence>
<dbReference type="Gene3D" id="2.130.10.10">
    <property type="entry name" value="YVTN repeat-like/Quinoprotein amine dehydrogenase"/>
    <property type="match status" value="1"/>
</dbReference>
<comment type="caution">
    <text evidence="8">The sequence shown here is derived from an EMBL/GenBank/DDBJ whole genome shotgun (WGS) entry which is preliminary data.</text>
</comment>
<dbReference type="GO" id="GO:0017183">
    <property type="term" value="P:protein histidyl modification to diphthamide"/>
    <property type="evidence" value="ECO:0007669"/>
    <property type="project" value="TreeGrafter"/>
</dbReference>
<dbReference type="Proteomes" id="UP000242525">
    <property type="component" value="Unassembled WGS sequence"/>
</dbReference>
<name>A0A0J9XGJ4_GEOCN</name>
<reference evidence="8" key="1">
    <citation type="submission" date="2014-03" db="EMBL/GenBank/DDBJ databases">
        <authorList>
            <person name="Casaregola S."/>
        </authorList>
    </citation>
    <scope>NUCLEOTIDE SEQUENCE [LARGE SCALE GENOMIC DNA]</scope>
    <source>
        <strain evidence="8">CLIB 918</strain>
    </source>
</reference>
<dbReference type="InterPro" id="IPR015943">
    <property type="entry name" value="WD40/YVTN_repeat-like_dom_sf"/>
</dbReference>
<keyword evidence="3" id="KW-0677">Repeat</keyword>
<protein>
    <recommendedName>
        <fullName evidence="5">methylated diphthine methylhydrolase</fullName>
        <ecNumber evidence="5">3.1.1.97</ecNumber>
    </recommendedName>
</protein>
<evidence type="ECO:0000313" key="9">
    <source>
        <dbReference type="Proteomes" id="UP000242525"/>
    </source>
</evidence>
<accession>A0A0J9XGJ4</accession>
<evidence type="ECO:0000256" key="2">
    <source>
        <dbReference type="ARBA" id="ARBA00022574"/>
    </source>
</evidence>
<dbReference type="PANTHER" id="PTHR46042">
    <property type="entry name" value="DIPHTHINE METHYLTRANSFERASE"/>
    <property type="match status" value="1"/>
</dbReference>
<dbReference type="GO" id="GO:0061685">
    <property type="term" value="F:diphthine methylesterase activity"/>
    <property type="evidence" value="ECO:0007669"/>
    <property type="project" value="UniProtKB-EC"/>
</dbReference>
<dbReference type="InterPro" id="IPR052415">
    <property type="entry name" value="Diphthine_MTase"/>
</dbReference>
<gene>
    <name evidence="8" type="ORF">BN980_GECA15s01363g</name>
</gene>
<dbReference type="EMBL" id="CCBN010000015">
    <property type="protein sequence ID" value="CDO56449.1"/>
    <property type="molecule type" value="Genomic_DNA"/>
</dbReference>
<evidence type="ECO:0000256" key="1">
    <source>
        <dbReference type="ARBA" id="ARBA00005156"/>
    </source>
</evidence>
<dbReference type="InterPro" id="IPR001680">
    <property type="entry name" value="WD40_rpt"/>
</dbReference>
<feature type="repeat" description="WD" evidence="7">
    <location>
        <begin position="332"/>
        <end position="367"/>
    </location>
</feature>
<comment type="similarity">
    <text evidence="4">Belongs to the DPH7 family.</text>
</comment>
<evidence type="ECO:0000256" key="3">
    <source>
        <dbReference type="ARBA" id="ARBA00022737"/>
    </source>
</evidence>
<evidence type="ECO:0000256" key="5">
    <source>
        <dbReference type="ARBA" id="ARBA00039131"/>
    </source>
</evidence>
<evidence type="ECO:0000256" key="4">
    <source>
        <dbReference type="ARBA" id="ARBA00038092"/>
    </source>
</evidence>
<dbReference type="PROSITE" id="PS50294">
    <property type="entry name" value="WD_REPEATS_REGION"/>
    <property type="match status" value="1"/>
</dbReference>
<dbReference type="STRING" id="1173061.A0A0J9XGJ4"/>
<dbReference type="AlphaFoldDB" id="A0A0J9XGJ4"/>
<dbReference type="Pfam" id="PF00400">
    <property type="entry name" value="WD40"/>
    <property type="match status" value="1"/>
</dbReference>
<dbReference type="SMART" id="SM00320">
    <property type="entry name" value="WD40"/>
    <property type="match status" value="3"/>
</dbReference>
<dbReference type="PROSITE" id="PS50082">
    <property type="entry name" value="WD_REPEATS_2"/>
    <property type="match status" value="1"/>
</dbReference>
<evidence type="ECO:0000256" key="7">
    <source>
        <dbReference type="PROSITE-ProRule" id="PRU00221"/>
    </source>
</evidence>
<keyword evidence="2 7" id="KW-0853">WD repeat</keyword>
<comment type="pathway">
    <text evidence="1">Protein modification; peptidyl-diphthamide biosynthesis.</text>
</comment>
<proteinExistence type="inferred from homology"/>
<dbReference type="OrthoDB" id="1930760at2759"/>
<dbReference type="PANTHER" id="PTHR46042:SF1">
    <property type="entry name" value="DIPHTHINE METHYLTRANSFERASE"/>
    <property type="match status" value="1"/>
</dbReference>
<evidence type="ECO:0000256" key="6">
    <source>
        <dbReference type="ARBA" id="ARBA00047551"/>
    </source>
</evidence>
<dbReference type="GO" id="GO:0005737">
    <property type="term" value="C:cytoplasm"/>
    <property type="evidence" value="ECO:0007669"/>
    <property type="project" value="TreeGrafter"/>
</dbReference>
<keyword evidence="9" id="KW-1185">Reference proteome</keyword>